<evidence type="ECO:0000313" key="2">
    <source>
        <dbReference type="Proteomes" id="UP000634139"/>
    </source>
</evidence>
<evidence type="ECO:0000313" key="1">
    <source>
        <dbReference type="EMBL" id="GGZ97651.1"/>
    </source>
</evidence>
<keyword evidence="2" id="KW-1185">Reference proteome</keyword>
<dbReference type="AlphaFoldDB" id="A0A918RIL3"/>
<reference evidence="1" key="2">
    <citation type="submission" date="2020-09" db="EMBL/GenBank/DDBJ databases">
        <authorList>
            <person name="Sun Q."/>
            <person name="Kim S."/>
        </authorList>
    </citation>
    <scope>NUCLEOTIDE SEQUENCE</scope>
    <source>
        <strain evidence="1">KCTC 32422</strain>
    </source>
</reference>
<proteinExistence type="predicted"/>
<sequence length="65" mass="6144">MAKGGSGATTLTGYLKGNGTSAFTASATIPNTDISGLGTMSTQAASNVAITGGSIDGVTLDGGTF</sequence>
<accession>A0A918RIL3</accession>
<dbReference type="Proteomes" id="UP000634139">
    <property type="component" value="Unassembled WGS sequence"/>
</dbReference>
<name>A0A918RIL3_9SPHN</name>
<comment type="caution">
    <text evidence="1">The sequence shown here is derived from an EMBL/GenBank/DDBJ whole genome shotgun (WGS) entry which is preliminary data.</text>
</comment>
<gene>
    <name evidence="1" type="ORF">GCM10011617_17920</name>
</gene>
<reference evidence="1" key="1">
    <citation type="journal article" date="2014" name="Int. J. Syst. Evol. Microbiol.">
        <title>Complete genome sequence of Corynebacterium casei LMG S-19264T (=DSM 44701T), isolated from a smear-ripened cheese.</title>
        <authorList>
            <consortium name="US DOE Joint Genome Institute (JGI-PGF)"/>
            <person name="Walter F."/>
            <person name="Albersmeier A."/>
            <person name="Kalinowski J."/>
            <person name="Ruckert C."/>
        </authorList>
    </citation>
    <scope>NUCLEOTIDE SEQUENCE</scope>
    <source>
        <strain evidence="1">KCTC 32422</strain>
    </source>
</reference>
<dbReference type="EMBL" id="BMZD01000003">
    <property type="protein sequence ID" value="GGZ97651.1"/>
    <property type="molecule type" value="Genomic_DNA"/>
</dbReference>
<organism evidence="1 2">
    <name type="scientific">Novosphingobium arvoryzae</name>
    <dbReference type="NCBI Taxonomy" id="1256514"/>
    <lineage>
        <taxon>Bacteria</taxon>
        <taxon>Pseudomonadati</taxon>
        <taxon>Pseudomonadota</taxon>
        <taxon>Alphaproteobacteria</taxon>
        <taxon>Sphingomonadales</taxon>
        <taxon>Sphingomonadaceae</taxon>
        <taxon>Novosphingobium</taxon>
    </lineage>
</organism>
<protein>
    <submittedName>
        <fullName evidence="1">Uncharacterized protein</fullName>
    </submittedName>
</protein>
<dbReference type="RefSeq" id="WP_189540722.1">
    <property type="nucleotide sequence ID" value="NZ_BMZD01000003.1"/>
</dbReference>